<dbReference type="GO" id="GO:0008168">
    <property type="term" value="F:methyltransferase activity"/>
    <property type="evidence" value="ECO:0007669"/>
    <property type="project" value="UniProtKB-KW"/>
</dbReference>
<accession>A0ABW7YIN3</accession>
<dbReference type="Gene3D" id="3.40.50.150">
    <property type="entry name" value="Vaccinia Virus protein VP39"/>
    <property type="match status" value="1"/>
</dbReference>
<proteinExistence type="predicted"/>
<evidence type="ECO:0000259" key="1">
    <source>
        <dbReference type="Pfam" id="PF08241"/>
    </source>
</evidence>
<evidence type="ECO:0000313" key="2">
    <source>
        <dbReference type="EMBL" id="MFI6495760.1"/>
    </source>
</evidence>
<reference evidence="2 3" key="1">
    <citation type="submission" date="2024-10" db="EMBL/GenBank/DDBJ databases">
        <title>The Natural Products Discovery Center: Release of the First 8490 Sequenced Strains for Exploring Actinobacteria Biosynthetic Diversity.</title>
        <authorList>
            <person name="Kalkreuter E."/>
            <person name="Kautsar S.A."/>
            <person name="Yang D."/>
            <person name="Bader C.D."/>
            <person name="Teijaro C.N."/>
            <person name="Fluegel L."/>
            <person name="Davis C.M."/>
            <person name="Simpson J.R."/>
            <person name="Lauterbach L."/>
            <person name="Steele A.D."/>
            <person name="Gui C."/>
            <person name="Meng S."/>
            <person name="Li G."/>
            <person name="Viehrig K."/>
            <person name="Ye F."/>
            <person name="Su P."/>
            <person name="Kiefer A.F."/>
            <person name="Nichols A."/>
            <person name="Cepeda A.J."/>
            <person name="Yan W."/>
            <person name="Fan B."/>
            <person name="Jiang Y."/>
            <person name="Adhikari A."/>
            <person name="Zheng C.-J."/>
            <person name="Schuster L."/>
            <person name="Cowan T.M."/>
            <person name="Smanski M.J."/>
            <person name="Chevrette M.G."/>
            <person name="De Carvalho L.P.S."/>
            <person name="Shen B."/>
        </authorList>
    </citation>
    <scope>NUCLEOTIDE SEQUENCE [LARGE SCALE GENOMIC DNA]</scope>
    <source>
        <strain evidence="2 3">NPDC050545</strain>
    </source>
</reference>
<gene>
    <name evidence="2" type="ORF">ACIBG2_00135</name>
</gene>
<dbReference type="SUPFAM" id="SSF53335">
    <property type="entry name" value="S-adenosyl-L-methionine-dependent methyltransferases"/>
    <property type="match status" value="1"/>
</dbReference>
<dbReference type="Pfam" id="PF08241">
    <property type="entry name" value="Methyltransf_11"/>
    <property type="match status" value="1"/>
</dbReference>
<dbReference type="RefSeq" id="WP_397077463.1">
    <property type="nucleotide sequence ID" value="NZ_JBITGY010000001.1"/>
</dbReference>
<organism evidence="2 3">
    <name type="scientific">Nonomuraea typhae</name>
    <dbReference type="NCBI Taxonomy" id="2603600"/>
    <lineage>
        <taxon>Bacteria</taxon>
        <taxon>Bacillati</taxon>
        <taxon>Actinomycetota</taxon>
        <taxon>Actinomycetes</taxon>
        <taxon>Streptosporangiales</taxon>
        <taxon>Streptosporangiaceae</taxon>
        <taxon>Nonomuraea</taxon>
    </lineage>
</organism>
<dbReference type="InterPro" id="IPR013216">
    <property type="entry name" value="Methyltransf_11"/>
</dbReference>
<dbReference type="EC" id="2.1.1.-" evidence="2"/>
<keyword evidence="3" id="KW-1185">Reference proteome</keyword>
<dbReference type="EMBL" id="JBITGY010000001">
    <property type="protein sequence ID" value="MFI6495760.1"/>
    <property type="molecule type" value="Genomic_DNA"/>
</dbReference>
<comment type="caution">
    <text evidence="2">The sequence shown here is derived from an EMBL/GenBank/DDBJ whole genome shotgun (WGS) entry which is preliminary data.</text>
</comment>
<dbReference type="GO" id="GO:0032259">
    <property type="term" value="P:methylation"/>
    <property type="evidence" value="ECO:0007669"/>
    <property type="project" value="UniProtKB-KW"/>
</dbReference>
<evidence type="ECO:0000313" key="3">
    <source>
        <dbReference type="Proteomes" id="UP001612741"/>
    </source>
</evidence>
<dbReference type="InterPro" id="IPR029063">
    <property type="entry name" value="SAM-dependent_MTases_sf"/>
</dbReference>
<sequence>MAEITLRQQPYIPGFTVGEYLDLVDQHFPETGARLWFGRKGSHTELARLAGLSNEFETDHHSGRGDSYRQAQRNPTIRMRGIRTLFTLASGCADVRRIPAGWRVLDLLGGDGLLDRVFSCLAPQARGAVITSDMAGHMVAEALRAGHAAVRQEARYLFMHDESVDAALLAYGTHHIAPGDRLAVCREAARVLRPGGRLVLHDFEADSPGSMWFSGVVHRYSKAGHPYRHFTAAEMTRLLKLGGLSSITLHRIYDPLVTRGESLEAAGAEMADHLYDMYGLTELAQPHAARADIRQMIWKLAENYFLHRESDAPDDAGSEWQREPVIYQDGPEWVALVPRVALVAVGEKR</sequence>
<keyword evidence="2" id="KW-0489">Methyltransferase</keyword>
<feature type="domain" description="Methyltransferase type 11" evidence="1">
    <location>
        <begin position="118"/>
        <end position="200"/>
    </location>
</feature>
<dbReference type="CDD" id="cd02440">
    <property type="entry name" value="AdoMet_MTases"/>
    <property type="match status" value="1"/>
</dbReference>
<dbReference type="Proteomes" id="UP001612741">
    <property type="component" value="Unassembled WGS sequence"/>
</dbReference>
<keyword evidence="2" id="KW-0808">Transferase</keyword>
<name>A0ABW7YIN3_9ACTN</name>
<protein>
    <submittedName>
        <fullName evidence="2">Class I SAM-dependent methyltransferase</fullName>
        <ecNumber evidence="2">2.1.1.-</ecNumber>
    </submittedName>
</protein>